<evidence type="ECO:0000256" key="1">
    <source>
        <dbReference type="SAM" id="MobiDB-lite"/>
    </source>
</evidence>
<name>A0AAN6F3I6_9PEZI</name>
<accession>A0AAN6F3I6</accession>
<dbReference type="SUPFAM" id="SSF53448">
    <property type="entry name" value="Nucleotide-diphospho-sugar transferases"/>
    <property type="match status" value="1"/>
</dbReference>
<proteinExistence type="predicted"/>
<evidence type="ECO:0000313" key="3">
    <source>
        <dbReference type="EMBL" id="KAK0301917.1"/>
    </source>
</evidence>
<sequence>MLFKSLSSYNLSSSRSAQPTSLTVNAAPDELIVVQPAHEATETEKIQEPGVARSETTRSRRHKPSIVKGPADDLTSAVQVATTGVTKSVRRTSIFSVYEKAKLRGLQLQRKRWAQFLFEYVVYLILLCFVYFVLIGRPIWNGAVWWLYWVVDHKFAVAGTWSVTIGMAIMLLRLHTAADTLRERASDSSALRKARSNHNTVCAHHSPFDTLLQSAKIIGPTLEAAIKIFQPHHTYVIANGNSATPLDNTEEVCSSFGVNHIWSPVSSKIVAQFVGCYAAKQFTNVLLIDDDCALPPNFPIVGGRMSGKVKCNGYTIKSVGPGSSKGTLCQQAQDLEYKISGLQRALAGKIGSATFPHGAISLWDTEFLSKQSISTLASASVRTGSTSPRW</sequence>
<comment type="caution">
    <text evidence="3">The sequence shown here is derived from an EMBL/GenBank/DDBJ whole genome shotgun (WGS) entry which is preliminary data.</text>
</comment>
<organism evidence="3 4">
    <name type="scientific">Friedmanniomyces endolithicus</name>
    <dbReference type="NCBI Taxonomy" id="329885"/>
    <lineage>
        <taxon>Eukaryota</taxon>
        <taxon>Fungi</taxon>
        <taxon>Dikarya</taxon>
        <taxon>Ascomycota</taxon>
        <taxon>Pezizomycotina</taxon>
        <taxon>Dothideomycetes</taxon>
        <taxon>Dothideomycetidae</taxon>
        <taxon>Mycosphaerellales</taxon>
        <taxon>Teratosphaeriaceae</taxon>
        <taxon>Friedmanniomyces</taxon>
    </lineage>
</organism>
<dbReference type="AlphaFoldDB" id="A0AAN6F3I6"/>
<evidence type="ECO:0000256" key="2">
    <source>
        <dbReference type="SAM" id="Phobius"/>
    </source>
</evidence>
<gene>
    <name evidence="3" type="ORF">LTR82_018073</name>
</gene>
<dbReference type="Proteomes" id="UP001168146">
    <property type="component" value="Unassembled WGS sequence"/>
</dbReference>
<dbReference type="CDD" id="cd00761">
    <property type="entry name" value="Glyco_tranf_GTA_type"/>
    <property type="match status" value="1"/>
</dbReference>
<feature type="compositionally biased region" description="Low complexity" evidence="1">
    <location>
        <begin position="1"/>
        <end position="16"/>
    </location>
</feature>
<feature type="transmembrane region" description="Helical" evidence="2">
    <location>
        <begin position="116"/>
        <end position="135"/>
    </location>
</feature>
<feature type="region of interest" description="Disordered" evidence="1">
    <location>
        <begin position="41"/>
        <end position="67"/>
    </location>
</feature>
<feature type="transmembrane region" description="Helical" evidence="2">
    <location>
        <begin position="155"/>
        <end position="174"/>
    </location>
</feature>
<keyword evidence="2" id="KW-0812">Transmembrane</keyword>
<evidence type="ECO:0000313" key="4">
    <source>
        <dbReference type="Proteomes" id="UP001168146"/>
    </source>
</evidence>
<reference evidence="3" key="1">
    <citation type="submission" date="2021-12" db="EMBL/GenBank/DDBJ databases">
        <title>Black yeast isolated from Biological Soil Crust.</title>
        <authorList>
            <person name="Kurbessoian T."/>
        </authorList>
    </citation>
    <scope>NUCLEOTIDE SEQUENCE</scope>
    <source>
        <strain evidence="3">CCFEE 5208</strain>
    </source>
</reference>
<protein>
    <submittedName>
        <fullName evidence="3">Uncharacterized protein</fullName>
    </submittedName>
</protein>
<dbReference type="EMBL" id="JASUXU010000240">
    <property type="protein sequence ID" value="KAK0301917.1"/>
    <property type="molecule type" value="Genomic_DNA"/>
</dbReference>
<feature type="region of interest" description="Disordered" evidence="1">
    <location>
        <begin position="1"/>
        <end position="20"/>
    </location>
</feature>
<keyword evidence="2" id="KW-1133">Transmembrane helix</keyword>
<dbReference type="InterPro" id="IPR029044">
    <property type="entry name" value="Nucleotide-diphossugar_trans"/>
</dbReference>
<dbReference type="Pfam" id="PF13641">
    <property type="entry name" value="Glyco_tranf_2_3"/>
    <property type="match status" value="1"/>
</dbReference>
<keyword evidence="2" id="KW-0472">Membrane</keyword>